<dbReference type="EMBL" id="BJLQ01000020">
    <property type="protein sequence ID" value="GEA84810.1"/>
    <property type="molecule type" value="Genomic_DNA"/>
</dbReference>
<keyword evidence="3" id="KW-0418">Kinase</keyword>
<name>A0A4Y3KPE3_9CELL</name>
<gene>
    <name evidence="6" type="ORF">CGE01nite_20610</name>
</gene>
<dbReference type="Proteomes" id="UP000320461">
    <property type="component" value="Unassembled WGS sequence"/>
</dbReference>
<evidence type="ECO:0000259" key="5">
    <source>
        <dbReference type="Pfam" id="PF13657"/>
    </source>
</evidence>
<dbReference type="AlphaFoldDB" id="A0A4Y3KPE3"/>
<dbReference type="RefSeq" id="WP_141370714.1">
    <property type="nucleotide sequence ID" value="NZ_BJLQ01000020.1"/>
</dbReference>
<keyword evidence="2" id="KW-0808">Transferase</keyword>
<protein>
    <submittedName>
        <fullName evidence="6">HipA domain-containing protein</fullName>
    </submittedName>
</protein>
<organism evidence="6 7">
    <name type="scientific">Cellulomonas gelida</name>
    <dbReference type="NCBI Taxonomy" id="1712"/>
    <lineage>
        <taxon>Bacteria</taxon>
        <taxon>Bacillati</taxon>
        <taxon>Actinomycetota</taxon>
        <taxon>Actinomycetes</taxon>
        <taxon>Micrococcales</taxon>
        <taxon>Cellulomonadaceae</taxon>
        <taxon>Cellulomonas</taxon>
    </lineage>
</organism>
<comment type="caution">
    <text evidence="6">The sequence shown here is derived from an EMBL/GenBank/DDBJ whole genome shotgun (WGS) entry which is preliminary data.</text>
</comment>
<dbReference type="PANTHER" id="PTHR37419:SF1">
    <property type="entry name" value="SERINE_THREONINE-PROTEIN KINASE TOXIN HIPA"/>
    <property type="match status" value="1"/>
</dbReference>
<proteinExistence type="inferred from homology"/>
<keyword evidence="7" id="KW-1185">Reference proteome</keyword>
<reference evidence="6 7" key="1">
    <citation type="submission" date="2019-06" db="EMBL/GenBank/DDBJ databases">
        <title>Whole genome shotgun sequence of Cellulomonas gelida NBRC 3748.</title>
        <authorList>
            <person name="Hosoyama A."/>
            <person name="Uohara A."/>
            <person name="Ohji S."/>
            <person name="Ichikawa N."/>
        </authorList>
    </citation>
    <scope>NUCLEOTIDE SEQUENCE [LARGE SCALE GENOMIC DNA]</scope>
    <source>
        <strain evidence="6 7">NBRC 3748</strain>
    </source>
</reference>
<dbReference type="GO" id="GO:0005829">
    <property type="term" value="C:cytosol"/>
    <property type="evidence" value="ECO:0007669"/>
    <property type="project" value="TreeGrafter"/>
</dbReference>
<dbReference type="Pfam" id="PF13657">
    <property type="entry name" value="Couple_hipA"/>
    <property type="match status" value="1"/>
</dbReference>
<evidence type="ECO:0000313" key="7">
    <source>
        <dbReference type="Proteomes" id="UP000320461"/>
    </source>
</evidence>
<feature type="domain" description="HipA-like C-terminal" evidence="4">
    <location>
        <begin position="149"/>
        <end position="374"/>
    </location>
</feature>
<dbReference type="NCBIfam" id="TIGR03071">
    <property type="entry name" value="couple_hipA"/>
    <property type="match status" value="1"/>
</dbReference>
<evidence type="ECO:0000256" key="3">
    <source>
        <dbReference type="ARBA" id="ARBA00022777"/>
    </source>
</evidence>
<dbReference type="Gene3D" id="1.10.1070.20">
    <property type="match status" value="1"/>
</dbReference>
<comment type="similarity">
    <text evidence="1">Belongs to the HipA Ser/Thr kinase family.</text>
</comment>
<dbReference type="CDD" id="cd17808">
    <property type="entry name" value="HipA_Ec_like"/>
    <property type="match status" value="1"/>
</dbReference>
<dbReference type="OrthoDB" id="3182374at2"/>
<dbReference type="InterPro" id="IPR017508">
    <property type="entry name" value="HipA_N1"/>
</dbReference>
<evidence type="ECO:0000256" key="2">
    <source>
        <dbReference type="ARBA" id="ARBA00022679"/>
    </source>
</evidence>
<feature type="domain" description="HipA N-terminal subdomain 1" evidence="5">
    <location>
        <begin position="5"/>
        <end position="103"/>
    </location>
</feature>
<dbReference type="PANTHER" id="PTHR37419">
    <property type="entry name" value="SERINE/THREONINE-PROTEIN KINASE TOXIN HIPA"/>
    <property type="match status" value="1"/>
</dbReference>
<evidence type="ECO:0000259" key="4">
    <source>
        <dbReference type="Pfam" id="PF07804"/>
    </source>
</evidence>
<accession>A0A4Y3KPE3</accession>
<dbReference type="InterPro" id="IPR052028">
    <property type="entry name" value="HipA_Ser/Thr_kinase"/>
</dbReference>
<evidence type="ECO:0000313" key="6">
    <source>
        <dbReference type="EMBL" id="GEA84810.1"/>
    </source>
</evidence>
<evidence type="ECO:0000256" key="1">
    <source>
        <dbReference type="ARBA" id="ARBA00010164"/>
    </source>
</evidence>
<dbReference type="InterPro" id="IPR012893">
    <property type="entry name" value="HipA-like_C"/>
</dbReference>
<dbReference type="Pfam" id="PF07804">
    <property type="entry name" value="HipA_C"/>
    <property type="match status" value="1"/>
</dbReference>
<dbReference type="GO" id="GO:0004674">
    <property type="term" value="F:protein serine/threonine kinase activity"/>
    <property type="evidence" value="ECO:0007669"/>
    <property type="project" value="TreeGrafter"/>
</dbReference>
<sequence length="420" mass="45710">MSPTLAVILERRLVGHVERTRAGAIRLTYTEDARELGRTPLSLSLPTDSRSHAGDAVLTFVRALLPESNATMAAIARHTGADPDDVLAMLEAIGKDCAGAVQFCLPDDVDATIDRAGELVPVADGNIEQRLAALRMSEETSWTMPGEHWSLGGAQNKLALRREGGRWFEAKGAEATSHILKPGIRQLAYQALVEHVTMRAAAACGLDVADTDYVEFKTEPAVIVTRFDRRRDAAGLTRVHQEDVCQALGRSQKYEEYGGPGVREILHLLRESAWNRTQAERNAQRFVDAVIFNTVVAAPDAHARNYALLLAGGQVELAPLYDVATGLAYDSPADRVLSMSVGGEFRIDRIGREEWTRFADEIGLSAQDVIDRAAWFADSIPGAIRGALSGVDDEDGAANELRRRLLPAVDAHMLRVTNAL</sequence>